<dbReference type="PANTHER" id="PTHR45033">
    <property type="match status" value="1"/>
</dbReference>
<dbReference type="SUPFAM" id="SSF51735">
    <property type="entry name" value="NAD(P)-binding Rossmann-fold domains"/>
    <property type="match status" value="1"/>
</dbReference>
<proteinExistence type="predicted"/>
<comment type="caution">
    <text evidence="2">The sequence shown here is derived from an EMBL/GenBank/DDBJ whole genome shotgun (WGS) entry which is preliminary data.</text>
</comment>
<dbReference type="SMART" id="SM00829">
    <property type="entry name" value="PKS_ER"/>
    <property type="match status" value="1"/>
</dbReference>
<keyword evidence="3" id="KW-1185">Reference proteome</keyword>
<dbReference type="Gene3D" id="3.90.180.10">
    <property type="entry name" value="Medium-chain alcohol dehydrogenases, catalytic domain"/>
    <property type="match status" value="1"/>
</dbReference>
<sequence>MASRILTLEKVDGKPGQVYYPLKCTTVDPPKPGPGQIVVHMLAVALNHRDLFIRKHLYPAISFSTPLLSDGCGTVTELGPDCQKPSLLGKRVILAPSVHWTSSPDGPEDPSKFSVVGASKLTPLGTAADFVVVDEADVEIAPEHLSPVECAAIPVVGLTAWRALVTKSGNAQAGRNILVTGIGGGVALTALQFGTAMGCNVYVTSSSAEKLEKAKKMGAAGGVSYKSETWVQELQVLLPKNRPYIDAIIDGAGGNIVGVGTKLMKAGGVVVCYGMTQSPKMDWLMQAVLKNIELKGSTMGSRKEYADMMGFIRDRKITPVISRVVKGLDNIEAIDGLFKDINNGVQFGKLVIEIDTPEEPSSRL</sequence>
<feature type="domain" description="Enoyl reductase (ER)" evidence="1">
    <location>
        <begin position="13"/>
        <end position="352"/>
    </location>
</feature>
<evidence type="ECO:0000259" key="1">
    <source>
        <dbReference type="SMART" id="SM00829"/>
    </source>
</evidence>
<dbReference type="InterPro" id="IPR020843">
    <property type="entry name" value="ER"/>
</dbReference>
<organism evidence="2 3">
    <name type="scientific">Thielaviopsis punctulata</name>
    <dbReference type="NCBI Taxonomy" id="72032"/>
    <lineage>
        <taxon>Eukaryota</taxon>
        <taxon>Fungi</taxon>
        <taxon>Dikarya</taxon>
        <taxon>Ascomycota</taxon>
        <taxon>Pezizomycotina</taxon>
        <taxon>Sordariomycetes</taxon>
        <taxon>Hypocreomycetidae</taxon>
        <taxon>Microascales</taxon>
        <taxon>Ceratocystidaceae</taxon>
        <taxon>Thielaviopsis</taxon>
    </lineage>
</organism>
<dbReference type="InterPro" id="IPR036291">
    <property type="entry name" value="NAD(P)-bd_dom_sf"/>
</dbReference>
<dbReference type="InterPro" id="IPR011032">
    <property type="entry name" value="GroES-like_sf"/>
</dbReference>
<dbReference type="SUPFAM" id="SSF50129">
    <property type="entry name" value="GroES-like"/>
    <property type="match status" value="1"/>
</dbReference>
<dbReference type="CDD" id="cd05188">
    <property type="entry name" value="MDR"/>
    <property type="match status" value="1"/>
</dbReference>
<dbReference type="Proteomes" id="UP000033483">
    <property type="component" value="Unassembled WGS sequence"/>
</dbReference>
<dbReference type="Pfam" id="PF08240">
    <property type="entry name" value="ADH_N"/>
    <property type="match status" value="1"/>
</dbReference>
<dbReference type="Pfam" id="PF00107">
    <property type="entry name" value="ADH_zinc_N"/>
    <property type="match status" value="1"/>
</dbReference>
<evidence type="ECO:0000313" key="2">
    <source>
        <dbReference type="EMBL" id="KKA29612.1"/>
    </source>
</evidence>
<protein>
    <recommendedName>
        <fullName evidence="1">Enoyl reductase (ER) domain-containing protein</fullName>
    </recommendedName>
</protein>
<dbReference type="AlphaFoldDB" id="A0A0F4ZGF2"/>
<accession>A0A0F4ZGF2</accession>
<dbReference type="Gene3D" id="3.40.50.720">
    <property type="entry name" value="NAD(P)-binding Rossmann-like Domain"/>
    <property type="match status" value="1"/>
</dbReference>
<dbReference type="EMBL" id="LAEV01000760">
    <property type="protein sequence ID" value="KKA29612.1"/>
    <property type="molecule type" value="Genomic_DNA"/>
</dbReference>
<dbReference type="PANTHER" id="PTHR45033:SF3">
    <property type="entry name" value="DEHYDROGENASE, PUTATIVE (AFU_ORTHOLOGUE AFUA_2G13270)-RELATED"/>
    <property type="match status" value="1"/>
</dbReference>
<name>A0A0F4ZGF2_9PEZI</name>
<reference evidence="2 3" key="1">
    <citation type="submission" date="2015-03" db="EMBL/GenBank/DDBJ databases">
        <authorList>
            <person name="Radwan O."/>
            <person name="Al-Naeli F.A."/>
            <person name="Rendon G.A."/>
            <person name="Fields C."/>
        </authorList>
    </citation>
    <scope>NUCLEOTIDE SEQUENCE [LARGE SCALE GENOMIC DNA]</scope>
    <source>
        <strain evidence="2">CR-DP1</strain>
    </source>
</reference>
<gene>
    <name evidence="2" type="ORF">TD95_000665</name>
</gene>
<dbReference type="GO" id="GO:0016491">
    <property type="term" value="F:oxidoreductase activity"/>
    <property type="evidence" value="ECO:0007669"/>
    <property type="project" value="InterPro"/>
</dbReference>
<dbReference type="InterPro" id="IPR052711">
    <property type="entry name" value="Zinc_ADH-like"/>
</dbReference>
<dbReference type="InterPro" id="IPR013149">
    <property type="entry name" value="ADH-like_C"/>
</dbReference>
<dbReference type="InterPro" id="IPR013154">
    <property type="entry name" value="ADH-like_N"/>
</dbReference>
<evidence type="ECO:0000313" key="3">
    <source>
        <dbReference type="Proteomes" id="UP000033483"/>
    </source>
</evidence>
<dbReference type="OrthoDB" id="449487at2759"/>
<dbReference type="FunFam" id="3.40.50.720:FF:000481">
    <property type="entry name" value="Alcohol dehydrogenase, variant"/>
    <property type="match status" value="1"/>
</dbReference>